<gene>
    <name evidence="5" type="ORF">L2716_03485</name>
</gene>
<accession>A0ABS9GZ61</accession>
<evidence type="ECO:0000256" key="2">
    <source>
        <dbReference type="ARBA" id="ARBA00006472"/>
    </source>
</evidence>
<dbReference type="Gene3D" id="3.30.1360.20">
    <property type="entry name" value="Transcriptional coactivator/pterin dehydratase"/>
    <property type="match status" value="1"/>
</dbReference>
<name>A0ABS9GZ61_9BACL</name>
<keyword evidence="6" id="KW-1185">Reference proteome</keyword>
<dbReference type="NCBIfam" id="NF002017">
    <property type="entry name" value="PRK00823.1-2"/>
    <property type="match status" value="1"/>
</dbReference>
<dbReference type="EC" id="4.2.1.96" evidence="3"/>
<evidence type="ECO:0000313" key="5">
    <source>
        <dbReference type="EMBL" id="MCF6136778.1"/>
    </source>
</evidence>
<dbReference type="Proteomes" id="UP001649381">
    <property type="component" value="Unassembled WGS sequence"/>
</dbReference>
<comment type="caution">
    <text evidence="5">The sequence shown here is derived from an EMBL/GenBank/DDBJ whole genome shotgun (WGS) entry which is preliminary data.</text>
</comment>
<dbReference type="PANTHER" id="PTHR12599">
    <property type="entry name" value="PTERIN-4-ALPHA-CARBINOLAMINE DEHYDRATASE"/>
    <property type="match status" value="1"/>
</dbReference>
<dbReference type="GO" id="GO:0008124">
    <property type="term" value="F:4-alpha-hydroxytetrahydrobiopterin dehydratase activity"/>
    <property type="evidence" value="ECO:0007669"/>
    <property type="project" value="UniProtKB-EC"/>
</dbReference>
<organism evidence="5 6">
    <name type="scientific">Pseudalkalibacillus berkeleyi</name>
    <dbReference type="NCBI Taxonomy" id="1069813"/>
    <lineage>
        <taxon>Bacteria</taxon>
        <taxon>Bacillati</taxon>
        <taxon>Bacillota</taxon>
        <taxon>Bacilli</taxon>
        <taxon>Bacillales</taxon>
        <taxon>Fictibacillaceae</taxon>
        <taxon>Pseudalkalibacillus</taxon>
    </lineage>
</organism>
<evidence type="ECO:0000313" key="6">
    <source>
        <dbReference type="Proteomes" id="UP001649381"/>
    </source>
</evidence>
<dbReference type="PANTHER" id="PTHR12599:SF0">
    <property type="entry name" value="PTERIN-4-ALPHA-CARBINOLAMINE DEHYDRATASE"/>
    <property type="match status" value="1"/>
</dbReference>
<evidence type="ECO:0000256" key="3">
    <source>
        <dbReference type="ARBA" id="ARBA00013252"/>
    </source>
</evidence>
<dbReference type="SUPFAM" id="SSF55248">
    <property type="entry name" value="PCD-like"/>
    <property type="match status" value="1"/>
</dbReference>
<sequence>MDRLSDCEITKRLENLQGWSLQDEKWIVKKYRFKEYLDGIEFVRNIAHISEDIQHHPMISIDYKLVTVKLSSWQAKGLTELDFKLAADYDRSYE</sequence>
<evidence type="ECO:0000256" key="4">
    <source>
        <dbReference type="ARBA" id="ARBA00023239"/>
    </source>
</evidence>
<comment type="similarity">
    <text evidence="2">Belongs to the pterin-4-alpha-carbinolamine dehydratase family.</text>
</comment>
<keyword evidence="4 5" id="KW-0456">Lyase</keyword>
<dbReference type="Pfam" id="PF01329">
    <property type="entry name" value="Pterin_4a"/>
    <property type="match status" value="1"/>
</dbReference>
<proteinExistence type="inferred from homology"/>
<dbReference type="EMBL" id="JAKIJS010000001">
    <property type="protein sequence ID" value="MCF6136778.1"/>
    <property type="molecule type" value="Genomic_DNA"/>
</dbReference>
<dbReference type="InterPro" id="IPR001533">
    <property type="entry name" value="Pterin_deHydtase"/>
</dbReference>
<protein>
    <recommendedName>
        <fullName evidence="3">4a-hydroxytetrahydrobiopterin dehydratase</fullName>
        <ecNumber evidence="3">4.2.1.96</ecNumber>
    </recommendedName>
</protein>
<reference evidence="5 6" key="1">
    <citation type="submission" date="2022-01" db="EMBL/GenBank/DDBJ databases">
        <title>Alkalihalobacillus sp. EGI L200015, a novel bacterium isolated from a salt lake sediment.</title>
        <authorList>
            <person name="Gao L."/>
            <person name="Fang B.-Z."/>
            <person name="Li W.-J."/>
        </authorList>
    </citation>
    <scope>NUCLEOTIDE SEQUENCE [LARGE SCALE GENOMIC DNA]</scope>
    <source>
        <strain evidence="5 6">KCTC 12718</strain>
    </source>
</reference>
<dbReference type="CDD" id="cd00488">
    <property type="entry name" value="PCD_DCoH"/>
    <property type="match status" value="1"/>
</dbReference>
<comment type="catalytic activity">
    <reaction evidence="1">
        <text>(4aS,6R)-4a-hydroxy-L-erythro-5,6,7,8-tetrahydrobiopterin = (6R)-L-erythro-6,7-dihydrobiopterin + H2O</text>
        <dbReference type="Rhea" id="RHEA:11920"/>
        <dbReference type="ChEBI" id="CHEBI:15377"/>
        <dbReference type="ChEBI" id="CHEBI:15642"/>
        <dbReference type="ChEBI" id="CHEBI:43120"/>
        <dbReference type="EC" id="4.2.1.96"/>
    </reaction>
</comment>
<dbReference type="RefSeq" id="WP_236331820.1">
    <property type="nucleotide sequence ID" value="NZ_JAKIJS010000001.1"/>
</dbReference>
<dbReference type="InterPro" id="IPR036428">
    <property type="entry name" value="PCD_sf"/>
</dbReference>
<evidence type="ECO:0000256" key="1">
    <source>
        <dbReference type="ARBA" id="ARBA00001554"/>
    </source>
</evidence>